<keyword evidence="4 8" id="KW-0663">Pyridoxal phosphate</keyword>
<keyword evidence="5 8" id="KW-0648">Protein biosynthesis</keyword>
<dbReference type="RefSeq" id="WP_248252663.1">
    <property type="nucleotide sequence ID" value="NZ_JAIWJX010000002.1"/>
</dbReference>
<dbReference type="NCBIfam" id="TIGR00474">
    <property type="entry name" value="selA"/>
    <property type="match status" value="1"/>
</dbReference>
<evidence type="ECO:0000313" key="11">
    <source>
        <dbReference type="Proteomes" id="UP001139011"/>
    </source>
</evidence>
<reference evidence="10" key="1">
    <citation type="submission" date="2021-09" db="EMBL/GenBank/DDBJ databases">
        <title>Genome analysis of Fictibacillus sp. KIGAM418 isolated from marine sediment.</title>
        <authorList>
            <person name="Seo M.-J."/>
            <person name="Cho E.-S."/>
            <person name="Hwang C.Y."/>
        </authorList>
    </citation>
    <scope>NUCLEOTIDE SEQUENCE</scope>
    <source>
        <strain evidence="10">KIGAM418</strain>
    </source>
</reference>
<dbReference type="PANTHER" id="PTHR32328">
    <property type="entry name" value="L-SERYL-TRNA(SEC) SELENIUM TRANSFERASE"/>
    <property type="match status" value="1"/>
</dbReference>
<evidence type="ECO:0000256" key="7">
    <source>
        <dbReference type="ARBA" id="ARBA00044507"/>
    </source>
</evidence>
<comment type="caution">
    <text evidence="10">The sequence shown here is derived from an EMBL/GenBank/DDBJ whole genome shotgun (WGS) entry which is preliminary data.</text>
</comment>
<name>A0A9X2BD10_9BACL</name>
<keyword evidence="3 8" id="KW-0808">Transferase</keyword>
<dbReference type="EMBL" id="JAIWJX010000002">
    <property type="protein sequence ID" value="MCK6257126.1"/>
    <property type="molecule type" value="Genomic_DNA"/>
</dbReference>
<evidence type="ECO:0000256" key="6">
    <source>
        <dbReference type="ARBA" id="ARBA00023266"/>
    </source>
</evidence>
<comment type="pathway">
    <text evidence="8">Aminoacyl-tRNA biosynthesis; selenocysteinyl-tRNA(Sec) biosynthesis; selenocysteinyl-tRNA(Sec) from L-seryl-tRNA(Sec) (bacterial route): step 1/1.</text>
</comment>
<feature type="modified residue" description="N6-(pyridoxal phosphate)lysine" evidence="8 9">
    <location>
        <position position="297"/>
    </location>
</feature>
<evidence type="ECO:0000256" key="4">
    <source>
        <dbReference type="ARBA" id="ARBA00022898"/>
    </source>
</evidence>
<evidence type="ECO:0000313" key="10">
    <source>
        <dbReference type="EMBL" id="MCK6257126.1"/>
    </source>
</evidence>
<dbReference type="InterPro" id="IPR004534">
    <property type="entry name" value="SelA_trans"/>
</dbReference>
<dbReference type="PANTHER" id="PTHR32328:SF0">
    <property type="entry name" value="L-SERYL-TRNA(SEC) SELENIUM TRANSFERASE"/>
    <property type="match status" value="1"/>
</dbReference>
<comment type="similarity">
    <text evidence="7 8">Belongs to the SelA family.</text>
</comment>
<dbReference type="EC" id="2.9.1.1" evidence="8"/>
<dbReference type="InterPro" id="IPR015421">
    <property type="entry name" value="PyrdxlP-dep_Trfase_major"/>
</dbReference>
<dbReference type="GO" id="GO:0001514">
    <property type="term" value="P:selenocysteine incorporation"/>
    <property type="evidence" value="ECO:0007669"/>
    <property type="project" value="UniProtKB-UniRule"/>
</dbReference>
<comment type="catalytic activity">
    <reaction evidence="8">
        <text>L-seryl-tRNA(Sec) + selenophosphate + H(+) = L-selenocysteinyl-tRNA(Sec) + phosphate</text>
        <dbReference type="Rhea" id="RHEA:22728"/>
        <dbReference type="Rhea" id="RHEA-COMP:9742"/>
        <dbReference type="Rhea" id="RHEA-COMP:9743"/>
        <dbReference type="ChEBI" id="CHEBI:15378"/>
        <dbReference type="ChEBI" id="CHEBI:16144"/>
        <dbReference type="ChEBI" id="CHEBI:43474"/>
        <dbReference type="ChEBI" id="CHEBI:78533"/>
        <dbReference type="ChEBI" id="CHEBI:78573"/>
        <dbReference type="EC" id="2.9.1.1"/>
    </reaction>
</comment>
<evidence type="ECO:0000256" key="9">
    <source>
        <dbReference type="PIRSR" id="PIRSR618319-50"/>
    </source>
</evidence>
<protein>
    <recommendedName>
        <fullName evidence="8">L-seryl-tRNA(Sec) selenium transferase</fullName>
        <ecNumber evidence="8">2.9.1.1</ecNumber>
    </recommendedName>
    <alternativeName>
        <fullName evidence="8">Selenocysteine synthase</fullName>
        <shortName evidence="8">Sec synthase</shortName>
    </alternativeName>
    <alternativeName>
        <fullName evidence="8">Selenocysteinyl-tRNA(Sec) synthase</fullName>
    </alternativeName>
</protein>
<accession>A0A9X2BD10</accession>
<dbReference type="GO" id="GO:0004125">
    <property type="term" value="F:L-seryl-tRNA(Sec) selenium transferase activity"/>
    <property type="evidence" value="ECO:0007669"/>
    <property type="project" value="UniProtKB-UniRule"/>
</dbReference>
<dbReference type="InterPro" id="IPR018319">
    <property type="entry name" value="SelA-like"/>
</dbReference>
<dbReference type="HAMAP" id="MF_00423">
    <property type="entry name" value="SelA"/>
    <property type="match status" value="1"/>
</dbReference>
<evidence type="ECO:0000256" key="2">
    <source>
        <dbReference type="ARBA" id="ARBA00022490"/>
    </source>
</evidence>
<keyword evidence="11" id="KW-1185">Reference proteome</keyword>
<evidence type="ECO:0000256" key="1">
    <source>
        <dbReference type="ARBA" id="ARBA00001933"/>
    </source>
</evidence>
<dbReference type="Gene3D" id="3.40.640.10">
    <property type="entry name" value="Type I PLP-dependent aspartate aminotransferase-like (Major domain)"/>
    <property type="match status" value="1"/>
</dbReference>
<gene>
    <name evidence="8 10" type="primary">selA</name>
    <name evidence="10" type="ORF">LCY76_11020</name>
</gene>
<comment type="subcellular location">
    <subcellularLocation>
        <location evidence="8">Cytoplasm</location>
    </subcellularLocation>
</comment>
<evidence type="ECO:0000256" key="5">
    <source>
        <dbReference type="ARBA" id="ARBA00022917"/>
    </source>
</evidence>
<evidence type="ECO:0000256" key="3">
    <source>
        <dbReference type="ARBA" id="ARBA00022679"/>
    </source>
</evidence>
<proteinExistence type="inferred from homology"/>
<sequence>MKEKLRRLPAVNAVLQAKDWQAGKLEVPAEIITRWVQEEISNLREAILNGSYNGKAENTELLSRVCEAVGRRLYEEGPYLLKRVINATGVVLHTNLGRARLSKAAAERVAQAASSYTNLEYNLEEGSRGSRNEVIERQITSITGSEAALVVNNNAAAVYFILNVLAKEKEVIVSRGELVEIGGSFRVSSIMEESGARLIEVGTTNKTHMADYERAITSETAMIMKVHSSNFKMSGFTKSIPAIELLKLKEKNPGLILYEDMGSGSLFPFSRYKIGDEPEIKPAVQAGIDLISFSGDKLLGGPQAGIIAGKKELITALKNHQLARVLRVDKLTLAALEATLLAYHNDEKAKEIPVIRDMLRTQEEIQTQAERIAGKLEDAFNCTVKKGFSMPGGGTMPDVLLPAYIIEVTDRNLSPSELADKLRKQRVPVIVTVRNNKCVIDPRTLDETDEKALIQTFLNLN</sequence>
<keyword evidence="2 8" id="KW-0963">Cytoplasm</keyword>
<dbReference type="GO" id="GO:0005737">
    <property type="term" value="C:cytoplasm"/>
    <property type="evidence" value="ECO:0007669"/>
    <property type="project" value="UniProtKB-SubCell"/>
</dbReference>
<dbReference type="GO" id="GO:0001717">
    <property type="term" value="P:conversion of seryl-tRNAsec to selenocys-tRNAsec"/>
    <property type="evidence" value="ECO:0007669"/>
    <property type="project" value="UniProtKB-UniRule"/>
</dbReference>
<comment type="cofactor">
    <cofactor evidence="1 8 9">
        <name>pyridoxal 5'-phosphate</name>
        <dbReference type="ChEBI" id="CHEBI:597326"/>
    </cofactor>
</comment>
<organism evidence="10 11">
    <name type="scientific">Fictibacillus marinisediminis</name>
    <dbReference type="NCBI Taxonomy" id="2878389"/>
    <lineage>
        <taxon>Bacteria</taxon>
        <taxon>Bacillati</taxon>
        <taxon>Bacillota</taxon>
        <taxon>Bacilli</taxon>
        <taxon>Bacillales</taxon>
        <taxon>Fictibacillaceae</taxon>
        <taxon>Fictibacillus</taxon>
    </lineage>
</organism>
<dbReference type="Gene3D" id="3.90.1150.180">
    <property type="match status" value="1"/>
</dbReference>
<dbReference type="InterPro" id="IPR015424">
    <property type="entry name" value="PyrdxlP-dep_Trfase"/>
</dbReference>
<dbReference type="Pfam" id="PF03841">
    <property type="entry name" value="SelA"/>
    <property type="match status" value="1"/>
</dbReference>
<dbReference type="AlphaFoldDB" id="A0A9X2BD10"/>
<comment type="function">
    <text evidence="8">Converts seryl-tRNA(Sec) to selenocysteinyl-tRNA(Sec) required for selenoprotein biosynthesis.</text>
</comment>
<keyword evidence="6 8" id="KW-0711">Selenium</keyword>
<dbReference type="Proteomes" id="UP001139011">
    <property type="component" value="Unassembled WGS sequence"/>
</dbReference>
<dbReference type="SUPFAM" id="SSF53383">
    <property type="entry name" value="PLP-dependent transferases"/>
    <property type="match status" value="1"/>
</dbReference>
<evidence type="ECO:0000256" key="8">
    <source>
        <dbReference type="HAMAP-Rule" id="MF_00423"/>
    </source>
</evidence>